<keyword evidence="2" id="KW-0808">Transferase</keyword>
<accession>A0A8X6QDT8</accession>
<dbReference type="OrthoDB" id="6435567at2759"/>
<reference evidence="2" key="1">
    <citation type="submission" date="2020-08" db="EMBL/GenBank/DDBJ databases">
        <title>Multicomponent nature underlies the extraordinary mechanical properties of spider dragline silk.</title>
        <authorList>
            <person name="Kono N."/>
            <person name="Nakamura H."/>
            <person name="Mori M."/>
            <person name="Yoshida Y."/>
            <person name="Ohtoshi R."/>
            <person name="Malay A.D."/>
            <person name="Moran D.A.P."/>
            <person name="Tomita M."/>
            <person name="Numata K."/>
            <person name="Arakawa K."/>
        </authorList>
    </citation>
    <scope>NUCLEOTIDE SEQUENCE</scope>
</reference>
<sequence>MIDHLGRDASHRLMNIINISWSSRRLSRDWKRTTVISIRKLQKDARFPESYRPIVLTSVACKIVEKMLLKRLLFYLNSRHLLPKEEYGFKSGHSTTDQVLFICQKIRYAHNFKPTHHAVGTFLELSKAFDTV</sequence>
<evidence type="ECO:0000313" key="3">
    <source>
        <dbReference type="Proteomes" id="UP000887013"/>
    </source>
</evidence>
<protein>
    <submittedName>
        <fullName evidence="2">Putative RNA-directed DNA polymerase from transposon BS</fullName>
    </submittedName>
</protein>
<comment type="caution">
    <text evidence="2">The sequence shown here is derived from an EMBL/GenBank/DDBJ whole genome shotgun (WGS) entry which is preliminary data.</text>
</comment>
<dbReference type="InterPro" id="IPR000477">
    <property type="entry name" value="RT_dom"/>
</dbReference>
<dbReference type="Pfam" id="PF00078">
    <property type="entry name" value="RVT_1"/>
    <property type="match status" value="1"/>
</dbReference>
<organism evidence="2 3">
    <name type="scientific">Nephila pilipes</name>
    <name type="common">Giant wood spider</name>
    <name type="synonym">Nephila maculata</name>
    <dbReference type="NCBI Taxonomy" id="299642"/>
    <lineage>
        <taxon>Eukaryota</taxon>
        <taxon>Metazoa</taxon>
        <taxon>Ecdysozoa</taxon>
        <taxon>Arthropoda</taxon>
        <taxon>Chelicerata</taxon>
        <taxon>Arachnida</taxon>
        <taxon>Araneae</taxon>
        <taxon>Araneomorphae</taxon>
        <taxon>Entelegynae</taxon>
        <taxon>Araneoidea</taxon>
        <taxon>Nephilidae</taxon>
        <taxon>Nephila</taxon>
    </lineage>
</organism>
<dbReference type="GO" id="GO:0003964">
    <property type="term" value="F:RNA-directed DNA polymerase activity"/>
    <property type="evidence" value="ECO:0007669"/>
    <property type="project" value="UniProtKB-KW"/>
</dbReference>
<proteinExistence type="predicted"/>
<dbReference type="AlphaFoldDB" id="A0A8X6QDT8"/>
<feature type="domain" description="Reverse transcriptase" evidence="1">
    <location>
        <begin position="45"/>
        <end position="132"/>
    </location>
</feature>
<dbReference type="EMBL" id="BMAW01080820">
    <property type="protein sequence ID" value="GFU21288.1"/>
    <property type="molecule type" value="Genomic_DNA"/>
</dbReference>
<keyword evidence="2" id="KW-0695">RNA-directed DNA polymerase</keyword>
<keyword evidence="3" id="KW-1185">Reference proteome</keyword>
<gene>
    <name evidence="2" type="primary">RTase_82</name>
    <name evidence="2" type="ORF">NPIL_240591</name>
</gene>
<dbReference type="Proteomes" id="UP000887013">
    <property type="component" value="Unassembled WGS sequence"/>
</dbReference>
<dbReference type="PANTHER" id="PTHR19446">
    <property type="entry name" value="REVERSE TRANSCRIPTASES"/>
    <property type="match status" value="1"/>
</dbReference>
<name>A0A8X6QDT8_NEPPI</name>
<evidence type="ECO:0000313" key="2">
    <source>
        <dbReference type="EMBL" id="GFU21288.1"/>
    </source>
</evidence>
<keyword evidence="2" id="KW-0548">Nucleotidyltransferase</keyword>
<evidence type="ECO:0000259" key="1">
    <source>
        <dbReference type="Pfam" id="PF00078"/>
    </source>
</evidence>